<evidence type="ECO:0000256" key="3">
    <source>
        <dbReference type="ARBA" id="ARBA00023157"/>
    </source>
</evidence>
<feature type="region of interest" description="Disordered" evidence="6">
    <location>
        <begin position="1190"/>
        <end position="1290"/>
    </location>
</feature>
<feature type="signal peptide" evidence="7">
    <location>
        <begin position="1"/>
        <end position="15"/>
    </location>
</feature>
<name>A0A9J7MEP1_BRAFL</name>
<evidence type="ECO:0000256" key="7">
    <source>
        <dbReference type="SAM" id="SignalP"/>
    </source>
</evidence>
<feature type="compositionally biased region" description="Basic and acidic residues" evidence="6">
    <location>
        <begin position="1190"/>
        <end position="1258"/>
    </location>
</feature>
<feature type="region of interest" description="Disordered" evidence="6">
    <location>
        <begin position="130"/>
        <end position="191"/>
    </location>
</feature>
<feature type="compositionally biased region" description="Basic and acidic residues" evidence="6">
    <location>
        <begin position="174"/>
        <end position="191"/>
    </location>
</feature>
<dbReference type="InterPro" id="IPR015819">
    <property type="entry name" value="Lipid_transp_b-sht_shell"/>
</dbReference>
<evidence type="ECO:0000313" key="11">
    <source>
        <dbReference type="RefSeq" id="XP_035699868.1"/>
    </source>
</evidence>
<dbReference type="InterPro" id="IPR015817">
    <property type="entry name" value="Vitellinogen_open_b-sht_sub1"/>
</dbReference>
<evidence type="ECO:0000259" key="8">
    <source>
        <dbReference type="PROSITE" id="PS51211"/>
    </source>
</evidence>
<dbReference type="Gene3D" id="2.30.230.10">
    <property type="entry name" value="Lipovitellin, beta-sheet shell regions, chain A"/>
    <property type="match status" value="2"/>
</dbReference>
<keyword evidence="3" id="KW-1015">Disulfide bond</keyword>
<dbReference type="Pfam" id="PF09172">
    <property type="entry name" value="Vit_open_b-sht"/>
    <property type="match status" value="1"/>
</dbReference>
<feature type="region of interest" description="Disordered" evidence="6">
    <location>
        <begin position="1096"/>
        <end position="1123"/>
    </location>
</feature>
<organism evidence="10 11">
    <name type="scientific">Branchiostoma floridae</name>
    <name type="common">Florida lancelet</name>
    <name type="synonym">Amphioxus</name>
    <dbReference type="NCBI Taxonomy" id="7739"/>
    <lineage>
        <taxon>Eukaryota</taxon>
        <taxon>Metazoa</taxon>
        <taxon>Chordata</taxon>
        <taxon>Cephalochordata</taxon>
        <taxon>Leptocardii</taxon>
        <taxon>Amphioxiformes</taxon>
        <taxon>Branchiostomatidae</taxon>
        <taxon>Branchiostoma</taxon>
    </lineage>
</organism>
<comment type="caution">
    <text evidence="5">Lacks conserved residue(s) required for the propagation of feature annotation.</text>
</comment>
<evidence type="ECO:0000256" key="4">
    <source>
        <dbReference type="ARBA" id="ARBA00023180"/>
    </source>
</evidence>
<feature type="compositionally biased region" description="Basic and acidic residues" evidence="6">
    <location>
        <begin position="1361"/>
        <end position="1374"/>
    </location>
</feature>
<dbReference type="SUPFAM" id="SSF56968">
    <property type="entry name" value="Lipovitellin-phosvitin complex, beta-sheet shell regions"/>
    <property type="match status" value="3"/>
</dbReference>
<dbReference type="Gene3D" id="1.25.10.20">
    <property type="entry name" value="Vitellinogen, superhelical"/>
    <property type="match status" value="1"/>
</dbReference>
<evidence type="ECO:0000313" key="10">
    <source>
        <dbReference type="Proteomes" id="UP000001554"/>
    </source>
</evidence>
<feature type="region of interest" description="Disordered" evidence="6">
    <location>
        <begin position="1679"/>
        <end position="1727"/>
    </location>
</feature>
<dbReference type="PROSITE" id="PS51211">
    <property type="entry name" value="VITELLOGENIN"/>
    <property type="match status" value="1"/>
</dbReference>
<accession>A0A9J7MEP1</accession>
<dbReference type="PANTHER" id="PTHR23345">
    <property type="entry name" value="VITELLOGENIN-RELATED"/>
    <property type="match status" value="1"/>
</dbReference>
<reference evidence="11" key="2">
    <citation type="submission" date="2025-08" db="UniProtKB">
        <authorList>
            <consortium name="RefSeq"/>
        </authorList>
    </citation>
    <scope>IDENTIFICATION</scope>
    <source>
        <strain evidence="11">S238N-H82</strain>
        <tissue evidence="11">Testes</tissue>
    </source>
</reference>
<dbReference type="InterPro" id="IPR011030">
    <property type="entry name" value="Lipovitellin_superhlx_dom"/>
</dbReference>
<dbReference type="PANTHER" id="PTHR23345:SF15">
    <property type="entry name" value="VITELLOGENIN 1-RELATED"/>
    <property type="match status" value="1"/>
</dbReference>
<feature type="compositionally biased region" description="Basic and acidic residues" evidence="6">
    <location>
        <begin position="412"/>
        <end position="436"/>
    </location>
</feature>
<dbReference type="GO" id="GO:0005319">
    <property type="term" value="F:lipid transporter activity"/>
    <property type="evidence" value="ECO:0007669"/>
    <property type="project" value="InterPro"/>
</dbReference>
<reference evidence="10" key="1">
    <citation type="journal article" date="2020" name="Nat. Ecol. Evol.">
        <title>Deeply conserved synteny resolves early events in vertebrate evolution.</title>
        <authorList>
            <person name="Simakov O."/>
            <person name="Marletaz F."/>
            <person name="Yue J.X."/>
            <person name="O'Connell B."/>
            <person name="Jenkins J."/>
            <person name="Brandt A."/>
            <person name="Calef R."/>
            <person name="Tung C.H."/>
            <person name="Huang T.K."/>
            <person name="Schmutz J."/>
            <person name="Satoh N."/>
            <person name="Yu J.K."/>
            <person name="Putnam N.H."/>
            <person name="Green R.E."/>
            <person name="Rokhsar D.S."/>
        </authorList>
    </citation>
    <scope>NUCLEOTIDE SEQUENCE [LARGE SCALE GENOMIC DNA]</scope>
    <source>
        <strain evidence="10">S238N-H82</strain>
    </source>
</reference>
<evidence type="ECO:0000256" key="6">
    <source>
        <dbReference type="SAM" id="MobiDB-lite"/>
    </source>
</evidence>
<gene>
    <name evidence="11" type="primary">LOC118432417</name>
</gene>
<dbReference type="InterPro" id="IPR050733">
    <property type="entry name" value="Vitellogenin/Apolipophorin"/>
</dbReference>
<dbReference type="Gene3D" id="2.20.50.20">
    <property type="entry name" value="Lipovitellin. Chain A, domain 3"/>
    <property type="match status" value="1"/>
</dbReference>
<feature type="compositionally biased region" description="Basic and acidic residues" evidence="6">
    <location>
        <begin position="1277"/>
        <end position="1287"/>
    </location>
</feature>
<keyword evidence="4" id="KW-0325">Glycoprotein</keyword>
<evidence type="ECO:0000256" key="5">
    <source>
        <dbReference type="PROSITE-ProRule" id="PRU00557"/>
    </source>
</evidence>
<feature type="compositionally biased region" description="Basic and acidic residues" evidence="6">
    <location>
        <begin position="1099"/>
        <end position="1120"/>
    </location>
</feature>
<dbReference type="InterPro" id="IPR015816">
    <property type="entry name" value="Vitellinogen_b-sht_N"/>
</dbReference>
<feature type="region of interest" description="Disordered" evidence="6">
    <location>
        <begin position="91"/>
        <end position="118"/>
    </location>
</feature>
<feature type="compositionally biased region" description="Basic and acidic residues" evidence="6">
    <location>
        <begin position="133"/>
        <end position="156"/>
    </location>
</feature>
<dbReference type="SUPFAM" id="SSF48431">
    <property type="entry name" value="Lipovitellin-phosvitin complex, superhelical domain"/>
    <property type="match status" value="1"/>
</dbReference>
<dbReference type="FunFam" id="1.25.10.20:FF:000003">
    <property type="entry name" value="Vitellogenin C"/>
    <property type="match status" value="1"/>
</dbReference>
<keyword evidence="2" id="KW-0758">Storage protein</keyword>
<dbReference type="GO" id="GO:0045735">
    <property type="term" value="F:nutrient reservoir activity"/>
    <property type="evidence" value="ECO:0007669"/>
    <property type="project" value="UniProtKB-KW"/>
</dbReference>
<dbReference type="Gene3D" id="2.20.80.10">
    <property type="entry name" value="Lipovitellin-phosvitin complex, chain A, domain 4"/>
    <property type="match status" value="1"/>
</dbReference>
<dbReference type="InterPro" id="IPR001846">
    <property type="entry name" value="VWF_type-D"/>
</dbReference>
<evidence type="ECO:0000256" key="2">
    <source>
        <dbReference type="ARBA" id="ARBA00022761"/>
    </source>
</evidence>
<feature type="region of interest" description="Disordered" evidence="6">
    <location>
        <begin position="411"/>
        <end position="436"/>
    </location>
</feature>
<protein>
    <submittedName>
        <fullName evidence="11">Vitellogenin-6-like isoform X2</fullName>
    </submittedName>
</protein>
<dbReference type="Pfam" id="PF00094">
    <property type="entry name" value="VWD"/>
    <property type="match status" value="1"/>
</dbReference>
<keyword evidence="10" id="KW-1185">Reference proteome</keyword>
<dbReference type="Pfam" id="PF01347">
    <property type="entry name" value="Vitellogenin_N"/>
    <property type="match status" value="2"/>
</dbReference>
<feature type="chain" id="PRO_5039889066" evidence="7">
    <location>
        <begin position="16"/>
        <end position="1919"/>
    </location>
</feature>
<proteinExistence type="predicted"/>
<feature type="compositionally biased region" description="Basic and acidic residues" evidence="6">
    <location>
        <begin position="1679"/>
        <end position="1712"/>
    </location>
</feature>
<dbReference type="Proteomes" id="UP000001554">
    <property type="component" value="Chromosome 15"/>
</dbReference>
<dbReference type="InterPro" id="IPR001747">
    <property type="entry name" value="Vitellogenin_N"/>
</dbReference>
<feature type="domain" description="Vitellogenin" evidence="8">
    <location>
        <begin position="27"/>
        <end position="818"/>
    </location>
</feature>
<sequence length="1919" mass="226588">MKLALFFLGVCLAQAALNPEELREKVFEQGKEYVYKYEGDVKSGIPQTSDKYSGMKIEAEVRLQFKTDKDVLMRLEKIKFKSLRGEMESPEERELRLLAKDPKEEKRPEQRQRHAFDQEFQKSTEFELDFDSEERLSVERTLSEEQERRDQQERNQQKKSRKSSSEQEESIWEASREVQEEVSETEKSMTELRRHLEKTVLVRYEKGNVTKIEAQKDEPQESVNIKRGIWNMLQVTMDPKNVETLDKDSKDKSKSNRAYDKSTEKLFRIMEQDVSGQCETQYDIRESRLQKNLFEVTKTKDYQNCRQKVEKLHSLLSAKKSKDESKDRKEDKLESSSVSRLLVVSDKLRSDKFLIQQSEVRSQHVFQPYSKQGGEVITFSKQTLKLKEAKQMSERMPEPLDSELKGNLSFVFEKEESQRTDSEERREEKTQERKEKIERLSKEISKEMKHSVSEQAPRKFVELVKELRQLNEEQMKKILKELITKPLNQGEQRKQRLTHEQVQEKNQTRKVLLDAVSLVGKREALRAVRELMELKRLSESETELLLTGLSLSIQPCPSTTREMLEIAKSERSQESKQIRKSAWLSLGTMINGMINKQKDGQMRKRRPQDQEQLEQIKREFSRELLKGIEEEKSEEEKLIFLRAIKNAGLEQTIDRLQEIISGKDSETNTKEVRVQAIDAMSRVAKKLPNKVRQIALRVFQNPEKSESERIRAYELMMKTKPTLSFIELIAQSTQRETSNQVGQYVYTDLKSRSESKLQQDKKMSQLCKIALRLCKPFNKGIQYSESRKFQMVDEDLDMGVSLDLKSISDKKSIFPKDVRAQLRLSALGYDIELLEIAGRAEGLQSMIDSVLSKKQEEKKNVFDYMMKKTRESSEEYRKTKEQRQKNIADIETEKIQRSLPIETRRDEEPRLTYSTKWSDNEISFQQFDKEELKKMVREGKLPMSDLEEQLRKGLKHQSSKTTFLVEASRQIPTTLGLPLHLNLTSVLIVKSKSEGKLEVTPRMFREDRPREQKEVRRIESELKSNQTIVLYTTGKMTVLSRVLKSGVAINVTLNTTLPVSGKLSMDLESQKYKLTMETPEQERELVTLKSTPFVYTEQKQTRKDRSGRKEETTRRQEITIKGKKIQKTPTEYNRTFGREEFGVEFRLNSSMVSRLNKEKRSPFQPLTGPVELRLSVRPGQNKPKEVEIELEQKEVRPSSSERSEEREQQQKKDRRMEIVIRAKHDRQDREMKIKIQDSEEKFEEDPRQRQLDSREQRLPKKFLVRSIQEPEPQVSSETRESLKESQKKQTRRTIAVQIERKRLQNEREDFKACVNMEFEYPSYADYRLVQDRIQKTKIDAKWGRDCSGNDKKMTLKAKFQKSVEQRKQERKEEQMYEQAPKNSKEWLRKETEQDFESFLESLSEVWTLGERSESRSESSQERSFWDSSEKREYFSETHSDKKREVRENVFRKCLQDRRQGRTYSAACLKAIEQRSQLRELDIEIEHQNLPTWMKQLVSDLHKHTQHTFWDRTSVKDVDVRNEENKLRLRLTVDKEFKEMNVSIKTPREETNMTRISLEQPKLKINLQKVLKTELPLKMDLSIPMPLRFPSTKYSLSQEYQDRLMNKQYWPYCKVESESRKIRTFDNVEYKYELSQCDHILAKDASPEERFMVLISKKTEQKPENTLKVFLEGKKVELRSREESESRRQQEQEQKSQEWTSREEESHKHREMEITVDGRQVEVQPESQIQIRRDQNDRNSEVLFTIQRSGKMVKIISQKLGLKIKHDGHSTWVKVSNSFRSKMAGLCGNFDGEQTKEYSGPSEEIYQSHKMFALSYQVPSKQCETEGKKLPQMRNVMISRTNENGKEETCFSKTPVPQCPEGSRKTKSEKSQMEFHCLYTNLESTKKMIKLHQTKPLEKMMSKKTDRVQEIEAELECREQ</sequence>
<dbReference type="RefSeq" id="XP_035699868.1">
    <property type="nucleotide sequence ID" value="XM_035843975.1"/>
</dbReference>
<dbReference type="FunFam" id="2.30.230.10:FF:000022">
    <property type="entry name" value="Uncharacterized protein"/>
    <property type="match status" value="1"/>
</dbReference>
<dbReference type="GeneID" id="118432417"/>
<dbReference type="SMART" id="SM00216">
    <property type="entry name" value="VWD"/>
    <property type="match status" value="1"/>
</dbReference>
<feature type="region of interest" description="Disordered" evidence="6">
    <location>
        <begin position="1845"/>
        <end position="1866"/>
    </location>
</feature>
<dbReference type="PROSITE" id="PS51233">
    <property type="entry name" value="VWFD"/>
    <property type="match status" value="1"/>
</dbReference>
<evidence type="ECO:0000259" key="9">
    <source>
        <dbReference type="PROSITE" id="PS51233"/>
    </source>
</evidence>
<dbReference type="FunFam" id="2.20.50.20:FF:000005">
    <property type="entry name" value="Vitellogenin 3"/>
    <property type="match status" value="1"/>
</dbReference>
<dbReference type="InterPro" id="IPR015255">
    <property type="entry name" value="Vitellinogen_open_b-sht"/>
</dbReference>
<feature type="region of interest" description="Disordered" evidence="6">
    <location>
        <begin position="1359"/>
        <end position="1385"/>
    </location>
</feature>
<dbReference type="SMART" id="SM00638">
    <property type="entry name" value="LPD_N"/>
    <property type="match status" value="1"/>
</dbReference>
<evidence type="ECO:0000256" key="1">
    <source>
        <dbReference type="ARBA" id="ARBA00022729"/>
    </source>
</evidence>
<feature type="domain" description="VWFD" evidence="9">
    <location>
        <begin position="1610"/>
        <end position="1823"/>
    </location>
</feature>
<keyword evidence="1 7" id="KW-0732">Signal</keyword>
<dbReference type="SMART" id="SM01169">
    <property type="entry name" value="DUF1943"/>
    <property type="match status" value="1"/>
</dbReference>